<feature type="domain" description="Histidine kinase" evidence="15">
    <location>
        <begin position="255"/>
        <end position="471"/>
    </location>
</feature>
<keyword evidence="13 14" id="KW-0472">Membrane</keyword>
<dbReference type="InterPro" id="IPR036097">
    <property type="entry name" value="HisK_dim/P_sf"/>
</dbReference>
<dbReference type="GO" id="GO:0005524">
    <property type="term" value="F:ATP binding"/>
    <property type="evidence" value="ECO:0007669"/>
    <property type="project" value="UniProtKB-KW"/>
</dbReference>
<gene>
    <name evidence="17" type="ORF">EF384_00395</name>
</gene>
<dbReference type="GO" id="GO:0005886">
    <property type="term" value="C:plasma membrane"/>
    <property type="evidence" value="ECO:0007669"/>
    <property type="project" value="UniProtKB-SubCell"/>
</dbReference>
<dbReference type="PANTHER" id="PTHR45528">
    <property type="entry name" value="SENSOR HISTIDINE KINASE CPXA"/>
    <property type="match status" value="1"/>
</dbReference>
<comment type="subcellular location">
    <subcellularLocation>
        <location evidence="2">Cell membrane</location>
        <topology evidence="2">Multi-pass membrane protein</topology>
    </subcellularLocation>
</comment>
<dbReference type="InterPro" id="IPR036890">
    <property type="entry name" value="HATPase_C_sf"/>
</dbReference>
<evidence type="ECO:0000259" key="15">
    <source>
        <dbReference type="PROSITE" id="PS50109"/>
    </source>
</evidence>
<dbReference type="Gene3D" id="1.10.287.130">
    <property type="match status" value="1"/>
</dbReference>
<dbReference type="SUPFAM" id="SSF47384">
    <property type="entry name" value="Homodimeric domain of signal transducing histidine kinase"/>
    <property type="match status" value="1"/>
</dbReference>
<evidence type="ECO:0000256" key="8">
    <source>
        <dbReference type="ARBA" id="ARBA00022741"/>
    </source>
</evidence>
<dbReference type="Pfam" id="PF02518">
    <property type="entry name" value="HATPase_c"/>
    <property type="match status" value="1"/>
</dbReference>
<evidence type="ECO:0000259" key="16">
    <source>
        <dbReference type="PROSITE" id="PS50885"/>
    </source>
</evidence>
<evidence type="ECO:0000256" key="2">
    <source>
        <dbReference type="ARBA" id="ARBA00004651"/>
    </source>
</evidence>
<dbReference type="InterPro" id="IPR003594">
    <property type="entry name" value="HATPase_dom"/>
</dbReference>
<dbReference type="RefSeq" id="WP_123779032.1">
    <property type="nucleotide sequence ID" value="NZ_RKMG01000001.1"/>
</dbReference>
<keyword evidence="12" id="KW-0902">Two-component regulatory system</keyword>
<keyword evidence="4" id="KW-1003">Cell membrane</keyword>
<keyword evidence="9 17" id="KW-0418">Kinase</keyword>
<dbReference type="Proteomes" id="UP000273977">
    <property type="component" value="Unassembled WGS sequence"/>
</dbReference>
<keyword evidence="7 14" id="KW-0812">Transmembrane</keyword>
<keyword evidence="10" id="KW-0067">ATP-binding</keyword>
<dbReference type="SUPFAM" id="SSF158472">
    <property type="entry name" value="HAMP domain-like"/>
    <property type="match status" value="1"/>
</dbReference>
<name>A0A3N4GXD7_9LACT</name>
<dbReference type="InterPro" id="IPR005467">
    <property type="entry name" value="His_kinase_dom"/>
</dbReference>
<dbReference type="CDD" id="cd06225">
    <property type="entry name" value="HAMP"/>
    <property type="match status" value="1"/>
</dbReference>
<dbReference type="InterPro" id="IPR050398">
    <property type="entry name" value="HssS/ArlS-like"/>
</dbReference>
<evidence type="ECO:0000256" key="11">
    <source>
        <dbReference type="ARBA" id="ARBA00022989"/>
    </source>
</evidence>
<proteinExistence type="predicted"/>
<dbReference type="CDD" id="cd00082">
    <property type="entry name" value="HisKA"/>
    <property type="match status" value="1"/>
</dbReference>
<evidence type="ECO:0000256" key="4">
    <source>
        <dbReference type="ARBA" id="ARBA00022475"/>
    </source>
</evidence>
<evidence type="ECO:0000256" key="14">
    <source>
        <dbReference type="SAM" id="Phobius"/>
    </source>
</evidence>
<dbReference type="PRINTS" id="PR00344">
    <property type="entry name" value="BCTRLSENSOR"/>
</dbReference>
<evidence type="ECO:0000313" key="17">
    <source>
        <dbReference type="EMBL" id="RPA65498.1"/>
    </source>
</evidence>
<dbReference type="SMART" id="SM00387">
    <property type="entry name" value="HATPase_c"/>
    <property type="match status" value="1"/>
</dbReference>
<feature type="domain" description="HAMP" evidence="16">
    <location>
        <begin position="188"/>
        <end position="240"/>
    </location>
</feature>
<organism evidence="17 18">
    <name type="scientific">Aerococcus agrisoli</name>
    <dbReference type="NCBI Taxonomy" id="2487350"/>
    <lineage>
        <taxon>Bacteria</taxon>
        <taxon>Bacillati</taxon>
        <taxon>Bacillota</taxon>
        <taxon>Bacilli</taxon>
        <taxon>Lactobacillales</taxon>
        <taxon>Aerococcaceae</taxon>
        <taxon>Aerococcus</taxon>
    </lineage>
</organism>
<evidence type="ECO:0000256" key="3">
    <source>
        <dbReference type="ARBA" id="ARBA00012438"/>
    </source>
</evidence>
<evidence type="ECO:0000313" key="18">
    <source>
        <dbReference type="Proteomes" id="UP000273977"/>
    </source>
</evidence>
<comment type="catalytic activity">
    <reaction evidence="1">
        <text>ATP + protein L-histidine = ADP + protein N-phospho-L-histidine.</text>
        <dbReference type="EC" id="2.7.13.3"/>
    </reaction>
</comment>
<protein>
    <recommendedName>
        <fullName evidence="3">histidine kinase</fullName>
        <ecNumber evidence="3">2.7.13.3</ecNumber>
    </recommendedName>
</protein>
<dbReference type="OrthoDB" id="3436at2"/>
<feature type="transmembrane region" description="Helical" evidence="14">
    <location>
        <begin position="168"/>
        <end position="189"/>
    </location>
</feature>
<evidence type="ECO:0000256" key="1">
    <source>
        <dbReference type="ARBA" id="ARBA00000085"/>
    </source>
</evidence>
<evidence type="ECO:0000256" key="6">
    <source>
        <dbReference type="ARBA" id="ARBA00022679"/>
    </source>
</evidence>
<keyword evidence="5" id="KW-0597">Phosphoprotein</keyword>
<evidence type="ECO:0000256" key="10">
    <source>
        <dbReference type="ARBA" id="ARBA00022840"/>
    </source>
</evidence>
<dbReference type="FunFam" id="3.30.565.10:FF:000006">
    <property type="entry name" value="Sensor histidine kinase WalK"/>
    <property type="match status" value="1"/>
</dbReference>
<keyword evidence="11 14" id="KW-1133">Transmembrane helix</keyword>
<evidence type="ECO:0000256" key="13">
    <source>
        <dbReference type="ARBA" id="ARBA00023136"/>
    </source>
</evidence>
<dbReference type="PROSITE" id="PS50885">
    <property type="entry name" value="HAMP"/>
    <property type="match status" value="1"/>
</dbReference>
<dbReference type="SUPFAM" id="SSF55874">
    <property type="entry name" value="ATPase domain of HSP90 chaperone/DNA topoisomerase II/histidine kinase"/>
    <property type="match status" value="1"/>
</dbReference>
<sequence length="480" mass="54091">MKLNFFYQQILSFLVVIAVTIAAMGVTLFSFSRDQVLLRQEQQLNDIAKFVGGQTITTDFLASMEPLLSSSNMKLFYFDANNNLLYPTEEAEEIPTNQLSDEALADLQNGKPLGLQSFEMGFAEKNGDALAIFMPLTSAEDQSYAGYLVLGVPSSQSDAIIDNLMQNVLKGIAIALIIAVLFSVFIAGYQNKRIRRLREATQQIAQGDYSVRLEVSNIDEFDDLAEDFNQMALSLEKSEVEIDRQENIRRQLMMDVAHEIRTPLTTMIGLLEGLRQKVLPEDKIDRSVDLMYKEANRLNRLVNENLDIEKIRSNEIVLSKSNFNAGDVLRDIALQLTESAKAKHTVFDVDVPDNVPVYADYDRFHQIIFNIVQNAVQFTNDGEIYLSTLFQDGKTYIKIKDSGMGMTKDQVENIWERFYKADISRKNNEFGESGLGLSIVKQLVELHKATIHVESEAGVGTIFTLVFLSRELLAQQADAK</sequence>
<keyword evidence="8" id="KW-0547">Nucleotide-binding</keyword>
<evidence type="ECO:0000256" key="5">
    <source>
        <dbReference type="ARBA" id="ARBA00022553"/>
    </source>
</evidence>
<dbReference type="AlphaFoldDB" id="A0A3N4GXD7"/>
<reference evidence="17 18" key="1">
    <citation type="submission" date="2018-11" db="EMBL/GenBank/DDBJ databases">
        <title>Aerococcus sp. SJQ22, whole genome shotgun sequence.</title>
        <authorList>
            <person name="Sun L."/>
            <person name="Gao X."/>
            <person name="Chen W."/>
            <person name="Huang K."/>
        </authorList>
    </citation>
    <scope>NUCLEOTIDE SEQUENCE [LARGE SCALE GENOMIC DNA]</scope>
    <source>
        <strain evidence="17 18">SJQ22</strain>
    </source>
</reference>
<accession>A0A3N4GXD7</accession>
<dbReference type="InterPro" id="IPR003660">
    <property type="entry name" value="HAMP_dom"/>
</dbReference>
<dbReference type="EC" id="2.7.13.3" evidence="3"/>
<dbReference type="Pfam" id="PF00672">
    <property type="entry name" value="HAMP"/>
    <property type="match status" value="1"/>
</dbReference>
<keyword evidence="6" id="KW-0808">Transferase</keyword>
<dbReference type="EMBL" id="RKMG01000001">
    <property type="protein sequence ID" value="RPA65498.1"/>
    <property type="molecule type" value="Genomic_DNA"/>
</dbReference>
<comment type="caution">
    <text evidence="17">The sequence shown here is derived from an EMBL/GenBank/DDBJ whole genome shotgun (WGS) entry which is preliminary data.</text>
</comment>
<dbReference type="Gene3D" id="6.10.340.10">
    <property type="match status" value="1"/>
</dbReference>
<dbReference type="SMART" id="SM00388">
    <property type="entry name" value="HisKA"/>
    <property type="match status" value="1"/>
</dbReference>
<dbReference type="Pfam" id="PF00512">
    <property type="entry name" value="HisKA"/>
    <property type="match status" value="1"/>
</dbReference>
<dbReference type="Gene3D" id="3.30.565.10">
    <property type="entry name" value="Histidine kinase-like ATPase, C-terminal domain"/>
    <property type="match status" value="1"/>
</dbReference>
<dbReference type="SMART" id="SM00304">
    <property type="entry name" value="HAMP"/>
    <property type="match status" value="1"/>
</dbReference>
<evidence type="ECO:0000256" key="7">
    <source>
        <dbReference type="ARBA" id="ARBA00022692"/>
    </source>
</evidence>
<evidence type="ECO:0000256" key="9">
    <source>
        <dbReference type="ARBA" id="ARBA00022777"/>
    </source>
</evidence>
<dbReference type="FunFam" id="1.10.287.130:FF:000001">
    <property type="entry name" value="Two-component sensor histidine kinase"/>
    <property type="match status" value="1"/>
</dbReference>
<keyword evidence="18" id="KW-1185">Reference proteome</keyword>
<dbReference type="InterPro" id="IPR004358">
    <property type="entry name" value="Sig_transdc_His_kin-like_C"/>
</dbReference>
<dbReference type="GO" id="GO:0000155">
    <property type="term" value="F:phosphorelay sensor kinase activity"/>
    <property type="evidence" value="ECO:0007669"/>
    <property type="project" value="InterPro"/>
</dbReference>
<evidence type="ECO:0000256" key="12">
    <source>
        <dbReference type="ARBA" id="ARBA00023012"/>
    </source>
</evidence>
<dbReference type="PROSITE" id="PS50109">
    <property type="entry name" value="HIS_KIN"/>
    <property type="match status" value="1"/>
</dbReference>
<feature type="transmembrane region" description="Helical" evidence="14">
    <location>
        <begin position="6"/>
        <end position="31"/>
    </location>
</feature>
<dbReference type="PANTHER" id="PTHR45528:SF1">
    <property type="entry name" value="SENSOR HISTIDINE KINASE CPXA"/>
    <property type="match status" value="1"/>
</dbReference>
<dbReference type="InterPro" id="IPR003661">
    <property type="entry name" value="HisK_dim/P_dom"/>
</dbReference>